<dbReference type="RefSeq" id="WP_050112417.1">
    <property type="nucleotide sequence ID" value="NZ_CABHXQ010000067.1"/>
</dbReference>
<dbReference type="Proteomes" id="UP000041882">
    <property type="component" value="Unassembled WGS sequence"/>
</dbReference>
<dbReference type="NCBIfam" id="NF005444">
    <property type="entry name" value="PRK07033.1"/>
    <property type="match status" value="1"/>
</dbReference>
<dbReference type="EMBL" id="CQAW01000001">
    <property type="protein sequence ID" value="CNH06522.1"/>
    <property type="molecule type" value="Genomic_DNA"/>
</dbReference>
<evidence type="ECO:0000256" key="2">
    <source>
        <dbReference type="SAM" id="MobiDB-lite"/>
    </source>
</evidence>
<protein>
    <submittedName>
        <fullName evidence="5">OmpA domain-containing protein</fullName>
    </submittedName>
</protein>
<dbReference type="InterPro" id="IPR036737">
    <property type="entry name" value="OmpA-like_sf"/>
</dbReference>
<feature type="compositionally biased region" description="Basic and acidic residues" evidence="2">
    <location>
        <begin position="355"/>
        <end position="364"/>
    </location>
</feature>
<keyword evidence="3" id="KW-1133">Transmembrane helix</keyword>
<evidence type="ECO:0000256" key="3">
    <source>
        <dbReference type="SAM" id="Phobius"/>
    </source>
</evidence>
<dbReference type="InterPro" id="IPR017732">
    <property type="entry name" value="T4/T6SS_DotU"/>
</dbReference>
<name>A0A0T9NGE6_9GAMM</name>
<dbReference type="PROSITE" id="PS51123">
    <property type="entry name" value="OMPA_2"/>
    <property type="match status" value="1"/>
</dbReference>
<evidence type="ECO:0000256" key="1">
    <source>
        <dbReference type="PROSITE-ProRule" id="PRU00473"/>
    </source>
</evidence>
<reference evidence="6" key="1">
    <citation type="submission" date="2015-03" db="EMBL/GenBank/DDBJ databases">
        <authorList>
            <consortium name="Pathogen Informatics"/>
            <person name="Murphy D."/>
        </authorList>
    </citation>
    <scope>NUCLEOTIDE SEQUENCE [LARGE SCALE GENOMIC DNA]</scope>
    <source>
        <strain evidence="6">IP6945</strain>
    </source>
</reference>
<dbReference type="NCBIfam" id="TIGR03349">
    <property type="entry name" value="IV_VI_DotU"/>
    <property type="match status" value="1"/>
</dbReference>
<dbReference type="Pfam" id="PF09850">
    <property type="entry name" value="DotU"/>
    <property type="match status" value="1"/>
</dbReference>
<dbReference type="GO" id="GO:0016020">
    <property type="term" value="C:membrane"/>
    <property type="evidence" value="ECO:0007669"/>
    <property type="project" value="UniProtKB-UniRule"/>
</dbReference>
<dbReference type="Gene3D" id="3.30.1330.60">
    <property type="entry name" value="OmpA-like domain"/>
    <property type="match status" value="1"/>
</dbReference>
<dbReference type="InterPro" id="IPR006665">
    <property type="entry name" value="OmpA-like"/>
</dbReference>
<feature type="region of interest" description="Disordered" evidence="2">
    <location>
        <begin position="355"/>
        <end position="377"/>
    </location>
</feature>
<keyword evidence="6" id="KW-1185">Reference proteome</keyword>
<dbReference type="InterPro" id="IPR038522">
    <property type="entry name" value="T4/T6SS_DotU_sf"/>
</dbReference>
<keyword evidence="3" id="KW-0812">Transmembrane</keyword>
<sequence length="403" mass="45133">MTQEKTQLDPESNPLVLAARPLLNIIAKIRQSATHNDPIQLRQHLIDEIRRFELRCQLANQPYEMIIGARYCLCTSLDEAAALMPAWGDDNIWSGNGLLVTFHNETFGGDKFFDLLTRLSQNPHKYIDLLELLNYCLLLGFKGRYKVMDNGHSLLETMKQRLQQRTRLVRGNYSARLSPDAQILAVQQKRWKPRMSLWASASLTAFLVSLLFIVLSWKLNNATRPVLAAIYQIALPQWLTPSPISAVSPVFNLAGFLQEEIASGLVVVRTDANKSVIVLRGDGLFDPGMTTIRPAYDQVINRIGKALSKVSGMILVTGYSDNVPIRKSRFTSNVALSLGRANEVGTQLQKHLDNSQRVKTEGRGEANPIAPNDNKESRALNRRVEITLLVPPGNTQTEVNKLQ</sequence>
<dbReference type="InterPro" id="IPR017733">
    <property type="entry name" value="OmpA-like_dom_proteobacteria"/>
</dbReference>
<dbReference type="PANTHER" id="PTHR38033:SF1">
    <property type="entry name" value="DOTU FAMILY TYPE IV_VI SECRETION SYSTEM PROTEIN"/>
    <property type="match status" value="1"/>
</dbReference>
<dbReference type="CDD" id="cd07185">
    <property type="entry name" value="OmpA_C-like"/>
    <property type="match status" value="1"/>
</dbReference>
<dbReference type="NCBIfam" id="TIGR03350">
    <property type="entry name" value="type_VI_ompA"/>
    <property type="match status" value="1"/>
</dbReference>
<evidence type="ECO:0000259" key="4">
    <source>
        <dbReference type="PROSITE" id="PS51123"/>
    </source>
</evidence>
<evidence type="ECO:0000313" key="5">
    <source>
        <dbReference type="EMBL" id="CNH06522.1"/>
    </source>
</evidence>
<dbReference type="SUPFAM" id="SSF103088">
    <property type="entry name" value="OmpA-like"/>
    <property type="match status" value="1"/>
</dbReference>
<keyword evidence="1 3" id="KW-0472">Membrane</keyword>
<dbReference type="NCBIfam" id="NF038228">
    <property type="entry name" value="IcmH_DotU_IVB"/>
    <property type="match status" value="1"/>
</dbReference>
<proteinExistence type="predicted"/>
<dbReference type="PANTHER" id="PTHR38033">
    <property type="entry name" value="MEMBRANE PROTEIN-RELATED"/>
    <property type="match status" value="1"/>
</dbReference>
<evidence type="ECO:0000313" key="6">
    <source>
        <dbReference type="Proteomes" id="UP000041882"/>
    </source>
</evidence>
<dbReference type="Pfam" id="PF00691">
    <property type="entry name" value="OmpA"/>
    <property type="match status" value="1"/>
</dbReference>
<feature type="transmembrane region" description="Helical" evidence="3">
    <location>
        <begin position="197"/>
        <end position="217"/>
    </location>
</feature>
<accession>A0A0T9NGE6</accession>
<dbReference type="AlphaFoldDB" id="A0A0T9NGE6"/>
<dbReference type="Gene3D" id="1.25.40.590">
    <property type="entry name" value="Type IV / VI secretion system, DotU"/>
    <property type="match status" value="1"/>
</dbReference>
<feature type="domain" description="OmpA-like" evidence="4">
    <location>
        <begin position="272"/>
        <end position="392"/>
    </location>
</feature>
<organism evidence="5 6">
    <name type="scientific">Yersinia thracica</name>
    <dbReference type="NCBI Taxonomy" id="2890319"/>
    <lineage>
        <taxon>Bacteria</taxon>
        <taxon>Pseudomonadati</taxon>
        <taxon>Pseudomonadota</taxon>
        <taxon>Gammaproteobacteria</taxon>
        <taxon>Enterobacterales</taxon>
        <taxon>Yersiniaceae</taxon>
        <taxon>Yersinia</taxon>
    </lineage>
</organism>
<gene>
    <name evidence="5" type="primary">motB_2</name>
    <name evidence="5" type="ORF">ERS008472_00456</name>
</gene>